<name>A0A3E2NXT3_9SPHI</name>
<evidence type="ECO:0000256" key="4">
    <source>
        <dbReference type="ARBA" id="ARBA00023136"/>
    </source>
</evidence>
<feature type="domain" description="RDD" evidence="5">
    <location>
        <begin position="62"/>
        <end position="143"/>
    </location>
</feature>
<dbReference type="InterPro" id="IPR010432">
    <property type="entry name" value="RDD"/>
</dbReference>
<keyword evidence="2" id="KW-0812">Transmembrane</keyword>
<evidence type="ECO:0000313" key="7">
    <source>
        <dbReference type="Proteomes" id="UP000260823"/>
    </source>
</evidence>
<comment type="caution">
    <text evidence="6">The sequence shown here is derived from an EMBL/GenBank/DDBJ whole genome shotgun (WGS) entry which is preliminary data.</text>
</comment>
<dbReference type="GO" id="GO:0016020">
    <property type="term" value="C:membrane"/>
    <property type="evidence" value="ECO:0007669"/>
    <property type="project" value="UniProtKB-SubCell"/>
</dbReference>
<evidence type="ECO:0000256" key="1">
    <source>
        <dbReference type="ARBA" id="ARBA00004141"/>
    </source>
</evidence>
<dbReference type="Proteomes" id="UP000260823">
    <property type="component" value="Unassembled WGS sequence"/>
</dbReference>
<evidence type="ECO:0000259" key="5">
    <source>
        <dbReference type="Pfam" id="PF06271"/>
    </source>
</evidence>
<dbReference type="EMBL" id="QWDE01000001">
    <property type="protein sequence ID" value="RFZ85749.1"/>
    <property type="molecule type" value="Genomic_DNA"/>
</dbReference>
<gene>
    <name evidence="6" type="ORF">DYU05_09180</name>
</gene>
<dbReference type="RefSeq" id="WP_117382646.1">
    <property type="nucleotide sequence ID" value="NZ_QWDE01000001.1"/>
</dbReference>
<evidence type="ECO:0000256" key="2">
    <source>
        <dbReference type="ARBA" id="ARBA00022692"/>
    </source>
</evidence>
<reference evidence="6 7" key="1">
    <citation type="submission" date="2018-08" db="EMBL/GenBank/DDBJ databases">
        <title>Mucilaginibacter terrae sp. nov., isolated from manganese diggings.</title>
        <authorList>
            <person name="Huang Y."/>
            <person name="Zhou Z."/>
        </authorList>
    </citation>
    <scope>NUCLEOTIDE SEQUENCE [LARGE SCALE GENOMIC DNA]</scope>
    <source>
        <strain evidence="6 7">ZH6</strain>
    </source>
</reference>
<keyword evidence="7" id="KW-1185">Reference proteome</keyword>
<accession>A0A3E2NXT3</accession>
<comment type="subcellular location">
    <subcellularLocation>
        <location evidence="1">Membrane</location>
        <topology evidence="1">Multi-pass membrane protein</topology>
    </subcellularLocation>
</comment>
<dbReference type="OrthoDB" id="1248189at2"/>
<keyword evidence="3" id="KW-1133">Transmembrane helix</keyword>
<keyword evidence="4" id="KW-0472">Membrane</keyword>
<evidence type="ECO:0000256" key="3">
    <source>
        <dbReference type="ARBA" id="ARBA00022989"/>
    </source>
</evidence>
<proteinExistence type="predicted"/>
<organism evidence="6 7">
    <name type="scientific">Mucilaginibacter terrenus</name>
    <dbReference type="NCBI Taxonomy" id="2482727"/>
    <lineage>
        <taxon>Bacteria</taxon>
        <taxon>Pseudomonadati</taxon>
        <taxon>Bacteroidota</taxon>
        <taxon>Sphingobacteriia</taxon>
        <taxon>Sphingobacteriales</taxon>
        <taxon>Sphingobacteriaceae</taxon>
        <taxon>Mucilaginibacter</taxon>
    </lineage>
</organism>
<dbReference type="AlphaFoldDB" id="A0A3E2NXT3"/>
<dbReference type="Pfam" id="PF06271">
    <property type="entry name" value="RDD"/>
    <property type="match status" value="1"/>
</dbReference>
<protein>
    <submittedName>
        <fullName evidence="6">RDD family protein</fullName>
    </submittedName>
</protein>
<sequence>MALYVVSRKYISDGRLLLLKRISETIVEQTVHRPSRGDDGKLQYQELTFQLHYNPAIESHFPRLWAKLIDMTLFFIPLQLVTHDSWWSALISVVVATIYGTLLEHYYGCTLGKKIIRLKVLDDYGNFPPLFLSLKRNALASLNLSQLPGVKFRFPDPDGLSHRYNMNLNNTVCQTYVVDERKVTEIREMLA</sequence>
<evidence type="ECO:0000313" key="6">
    <source>
        <dbReference type="EMBL" id="RFZ85749.1"/>
    </source>
</evidence>